<proteinExistence type="predicted"/>
<evidence type="ECO:0000256" key="4">
    <source>
        <dbReference type="SAM" id="MobiDB-lite"/>
    </source>
</evidence>
<feature type="region of interest" description="Disordered" evidence="4">
    <location>
        <begin position="51"/>
        <end position="114"/>
    </location>
</feature>
<evidence type="ECO:0000313" key="7">
    <source>
        <dbReference type="Proteomes" id="UP001642405"/>
    </source>
</evidence>
<evidence type="ECO:0000256" key="1">
    <source>
        <dbReference type="ARBA" id="ARBA00023125"/>
    </source>
</evidence>
<feature type="compositionally biased region" description="Low complexity" evidence="4">
    <location>
        <begin position="372"/>
        <end position="383"/>
    </location>
</feature>
<feature type="region of interest" description="Disordered" evidence="4">
    <location>
        <begin position="419"/>
        <end position="537"/>
    </location>
</feature>
<organism evidence="6 7">
    <name type="scientific">Sporothrix curviconia</name>
    <dbReference type="NCBI Taxonomy" id="1260050"/>
    <lineage>
        <taxon>Eukaryota</taxon>
        <taxon>Fungi</taxon>
        <taxon>Dikarya</taxon>
        <taxon>Ascomycota</taxon>
        <taxon>Pezizomycotina</taxon>
        <taxon>Sordariomycetes</taxon>
        <taxon>Sordariomycetidae</taxon>
        <taxon>Ophiostomatales</taxon>
        <taxon>Ophiostomataceae</taxon>
        <taxon>Sporothrix</taxon>
    </lineage>
</organism>
<dbReference type="InterPro" id="IPR009071">
    <property type="entry name" value="HMG_box_dom"/>
</dbReference>
<dbReference type="EMBL" id="CAWUHB010000074">
    <property type="protein sequence ID" value="CAK7233473.1"/>
    <property type="molecule type" value="Genomic_DNA"/>
</dbReference>
<feature type="compositionally biased region" description="Polar residues" evidence="4">
    <location>
        <begin position="289"/>
        <end position="304"/>
    </location>
</feature>
<dbReference type="InterPro" id="IPR001660">
    <property type="entry name" value="SAM"/>
</dbReference>
<sequence>MTQRLDEVLEELNLSQYYQSFVDQGFDTWETILDITESDLRIANFRGIAPDVALPSPTRTTSEEASSSRPDSVPKLDTANYNLDSRGAVPGVLAKRKYRRHPKPDESAPERPPSAYVLFSNKTREELKGRNLTFTEIAKHVGENWQGLTAAEREPFETQAQLAKEKYNSDLAEYKKTDGYKQYMVYLQEFKAKHSNQAQDKEDASTKRIKLADLSSSMVSRSDGSSASPPPRPQQFHLHHVEHDHQQEHHLSKRPRVSLNDHDSRSGSEGLHDGDAHNNRKHRHGSAVSAISASDYSASPTPTSIDHPLGAANHNNNPASLYCSPHSRPISLSPQTQHETSARPTNRNSKPNMQLSLPSLARMFDSDCQQRSPAAGGPPGSSADANRRPSPGMPPHAITATNSSASNVSAASYFSTGNGNGSSVSSNGGGSHPRTPLDGSMPIHALLSGGTAKPLSPTSPQSSASAHSASMPPHPQPYPHAQYQQQPYPAHATQHSHPGPPPSWTYGHGPSPADRHPAMYKDQGTRPAGPAPYQYRS</sequence>
<feature type="compositionally biased region" description="Polar residues" evidence="4">
    <location>
        <begin position="330"/>
        <end position="353"/>
    </location>
</feature>
<dbReference type="SMART" id="SM00398">
    <property type="entry name" value="HMG"/>
    <property type="match status" value="1"/>
</dbReference>
<comment type="caution">
    <text evidence="6">The sequence shown here is derived from an EMBL/GenBank/DDBJ whole genome shotgun (WGS) entry which is preliminary data.</text>
</comment>
<dbReference type="Gene3D" id="1.10.150.50">
    <property type="entry name" value="Transcription Factor, Ets-1"/>
    <property type="match status" value="1"/>
</dbReference>
<feature type="compositionally biased region" description="Low complexity" evidence="4">
    <location>
        <begin position="454"/>
        <end position="471"/>
    </location>
</feature>
<evidence type="ECO:0000313" key="6">
    <source>
        <dbReference type="EMBL" id="CAK7233473.1"/>
    </source>
</evidence>
<gene>
    <name evidence="6" type="ORF">SCUCBS95973_008606</name>
</gene>
<accession>A0ABP0CN00</accession>
<feature type="compositionally biased region" description="Basic and acidic residues" evidence="4">
    <location>
        <begin position="259"/>
        <end position="278"/>
    </location>
</feature>
<dbReference type="Pfam" id="PF00505">
    <property type="entry name" value="HMG_box"/>
    <property type="match status" value="1"/>
</dbReference>
<keyword evidence="1 3" id="KW-0238">DNA-binding</keyword>
<dbReference type="Gene3D" id="1.10.30.10">
    <property type="entry name" value="High mobility group box domain"/>
    <property type="match status" value="1"/>
</dbReference>
<dbReference type="Pfam" id="PF00536">
    <property type="entry name" value="SAM_1"/>
    <property type="match status" value="1"/>
</dbReference>
<dbReference type="PROSITE" id="PS50118">
    <property type="entry name" value="HMG_BOX_2"/>
    <property type="match status" value="1"/>
</dbReference>
<dbReference type="SUPFAM" id="SSF47769">
    <property type="entry name" value="SAM/Pointed domain"/>
    <property type="match status" value="1"/>
</dbReference>
<dbReference type="InterPro" id="IPR036910">
    <property type="entry name" value="HMG_box_dom_sf"/>
</dbReference>
<dbReference type="PANTHER" id="PTHR46040:SF3">
    <property type="entry name" value="HIGH MOBILITY GROUP PROTEIN 2"/>
    <property type="match status" value="1"/>
</dbReference>
<dbReference type="Proteomes" id="UP001642405">
    <property type="component" value="Unassembled WGS sequence"/>
</dbReference>
<evidence type="ECO:0000256" key="3">
    <source>
        <dbReference type="PROSITE-ProRule" id="PRU00267"/>
    </source>
</evidence>
<dbReference type="InterPro" id="IPR013761">
    <property type="entry name" value="SAM/pointed_sf"/>
</dbReference>
<keyword evidence="7" id="KW-1185">Reference proteome</keyword>
<feature type="compositionally biased region" description="Low complexity" evidence="4">
    <location>
        <begin position="55"/>
        <end position="70"/>
    </location>
</feature>
<evidence type="ECO:0000256" key="2">
    <source>
        <dbReference type="ARBA" id="ARBA00023242"/>
    </source>
</evidence>
<dbReference type="PANTHER" id="PTHR46040">
    <property type="entry name" value="HIGH MOBILITY GROUP PROTEIN 2"/>
    <property type="match status" value="1"/>
</dbReference>
<feature type="region of interest" description="Disordered" evidence="4">
    <location>
        <begin position="195"/>
        <end position="353"/>
    </location>
</feature>
<feature type="DNA-binding region" description="HMG box" evidence="3">
    <location>
        <begin position="109"/>
        <end position="175"/>
    </location>
</feature>
<evidence type="ECO:0000259" key="5">
    <source>
        <dbReference type="PROSITE" id="PS50118"/>
    </source>
</evidence>
<reference evidence="6 7" key="1">
    <citation type="submission" date="2024-01" db="EMBL/GenBank/DDBJ databases">
        <authorList>
            <person name="Allen C."/>
            <person name="Tagirdzhanova G."/>
        </authorList>
    </citation>
    <scope>NUCLEOTIDE SEQUENCE [LARGE SCALE GENOMIC DNA]</scope>
</reference>
<feature type="compositionally biased region" description="Low complexity" evidence="4">
    <location>
        <begin position="215"/>
        <end position="227"/>
    </location>
</feature>
<keyword evidence="2 3" id="KW-0539">Nucleus</keyword>
<dbReference type="InterPro" id="IPR051965">
    <property type="entry name" value="ChromReg_NeuronalGeneExpr"/>
</dbReference>
<feature type="domain" description="HMG box" evidence="5">
    <location>
        <begin position="109"/>
        <end position="175"/>
    </location>
</feature>
<dbReference type="SUPFAM" id="SSF47095">
    <property type="entry name" value="HMG-box"/>
    <property type="match status" value="1"/>
</dbReference>
<protein>
    <recommendedName>
        <fullName evidence="5">HMG box domain-containing protein</fullName>
    </recommendedName>
</protein>
<name>A0ABP0CN00_9PEZI</name>
<feature type="compositionally biased region" description="Low complexity" evidence="4">
    <location>
        <begin position="479"/>
        <end position="492"/>
    </location>
</feature>
<feature type="region of interest" description="Disordered" evidence="4">
    <location>
        <begin position="367"/>
        <end position="404"/>
    </location>
</feature>
<feature type="compositionally biased region" description="Basic and acidic residues" evidence="4">
    <location>
        <begin position="239"/>
        <end position="250"/>
    </location>
</feature>